<reference evidence="3 4" key="1">
    <citation type="submission" date="2024-11" db="EMBL/GenBank/DDBJ databases">
        <authorList>
            <person name="Heng Y.C."/>
            <person name="Lim A.C.H."/>
            <person name="Lee J.K.Y."/>
            <person name="Kittelmann S."/>
        </authorList>
    </citation>
    <scope>NUCLEOTIDE SEQUENCE [LARGE SCALE GENOMIC DNA]</scope>
    <source>
        <strain evidence="3 4">WILCCON 0202</strain>
    </source>
</reference>
<dbReference type="Gene3D" id="3.40.630.30">
    <property type="match status" value="2"/>
</dbReference>
<protein>
    <submittedName>
        <fullName evidence="3">Enhanced intracellular survival protein Eis</fullName>
        <ecNumber evidence="3">2.3.1.-</ecNumber>
    </submittedName>
</protein>
<dbReference type="InterPro" id="IPR036527">
    <property type="entry name" value="SCP2_sterol-bd_dom_sf"/>
</dbReference>
<dbReference type="InterPro" id="IPR016181">
    <property type="entry name" value="Acyl_CoA_acyltransferase"/>
</dbReference>
<accession>A0ABW8TT92</accession>
<comment type="caution">
    <text evidence="3">The sequence shown here is derived from an EMBL/GenBank/DDBJ whole genome shotgun (WGS) entry which is preliminary data.</text>
</comment>
<dbReference type="InterPro" id="IPR025559">
    <property type="entry name" value="Eis_dom"/>
</dbReference>
<dbReference type="GO" id="GO:0016746">
    <property type="term" value="F:acyltransferase activity"/>
    <property type="evidence" value="ECO:0007669"/>
    <property type="project" value="UniProtKB-KW"/>
</dbReference>
<dbReference type="RefSeq" id="WP_406765535.1">
    <property type="nucleotide sequence ID" value="NZ_JBJHZY010000002.1"/>
</dbReference>
<keyword evidence="4" id="KW-1185">Reference proteome</keyword>
<evidence type="ECO:0000313" key="4">
    <source>
        <dbReference type="Proteomes" id="UP001623661"/>
    </source>
</evidence>
<dbReference type="Proteomes" id="UP001623661">
    <property type="component" value="Unassembled WGS sequence"/>
</dbReference>
<dbReference type="EC" id="2.3.1.-" evidence="3"/>
<evidence type="ECO:0000259" key="1">
    <source>
        <dbReference type="Pfam" id="PF13530"/>
    </source>
</evidence>
<dbReference type="InterPro" id="IPR051554">
    <property type="entry name" value="Acetyltransferase_Eis"/>
</dbReference>
<dbReference type="SUPFAM" id="SSF55729">
    <property type="entry name" value="Acyl-CoA N-acyltransferases (Nat)"/>
    <property type="match status" value="1"/>
</dbReference>
<keyword evidence="3" id="KW-0808">Transferase</keyword>
<dbReference type="EMBL" id="JBJHZY010000002">
    <property type="protein sequence ID" value="MFL0268914.1"/>
    <property type="molecule type" value="Genomic_DNA"/>
</dbReference>
<dbReference type="Gene3D" id="3.30.1050.10">
    <property type="entry name" value="SCP2 sterol-binding domain"/>
    <property type="match status" value="1"/>
</dbReference>
<evidence type="ECO:0000313" key="3">
    <source>
        <dbReference type="EMBL" id="MFL0268914.1"/>
    </source>
</evidence>
<proteinExistence type="predicted"/>
<dbReference type="InterPro" id="IPR041380">
    <property type="entry name" value="Acetyltransf_17"/>
</dbReference>
<name>A0ABW8TT92_9CLOT</name>
<dbReference type="Pfam" id="PF13530">
    <property type="entry name" value="SCP2_2"/>
    <property type="match status" value="1"/>
</dbReference>
<organism evidence="3 4">
    <name type="scientific">Candidatus Clostridium radicumherbarum</name>
    <dbReference type="NCBI Taxonomy" id="3381662"/>
    <lineage>
        <taxon>Bacteria</taxon>
        <taxon>Bacillati</taxon>
        <taxon>Bacillota</taxon>
        <taxon>Clostridia</taxon>
        <taxon>Eubacteriales</taxon>
        <taxon>Clostridiaceae</taxon>
        <taxon>Clostridium</taxon>
    </lineage>
</organism>
<dbReference type="PANTHER" id="PTHR37817">
    <property type="entry name" value="N-ACETYLTRANSFERASE EIS"/>
    <property type="match status" value="1"/>
</dbReference>
<sequence length="396" mass="46319">MKARKIRPEEHIDALKILSIAFRWSKDFSGSDKEPERFYNGYETWRAFFNDDGKMCSAMEISPFKVIFEDKVACMAGVGGVISLPEERNKGYIRKLFQYCFSEMRENKQWFSFLYPFSSEYYRKFGYETSVGKVKYIVPLASFRHFTNSGQLKLYIPGTDDSHIKSIYDNFVSKRNFAVLRNDILWKRHIGEDPYKNNIFTYIWYNTEEKPMGYVTFKCQKRYDFGADMILKELIWIDNEALTGIFNFLGGFAPNYKDFIWETTEFYNLGLLFPDSSSVKIELSNFGMSRIVDLEEVLKLKLCPKGEGTLAFEVKDNFLEWNNGSFVVSWNKEGVKVEKKDCSPDLSCSIQVLTQLITGYVSLEDLIWSQDLKVIGNFNLLSSYFKRKPIYLNESF</sequence>
<feature type="domain" description="Enhanced intracellular survival protein" evidence="1">
    <location>
        <begin position="305"/>
        <end position="386"/>
    </location>
</feature>
<dbReference type="PANTHER" id="PTHR37817:SF1">
    <property type="entry name" value="N-ACETYLTRANSFERASE EIS"/>
    <property type="match status" value="1"/>
</dbReference>
<gene>
    <name evidence="3" type="primary">eis</name>
    <name evidence="3" type="ORF">ACJDUH_12505</name>
</gene>
<dbReference type="SUPFAM" id="SSF55718">
    <property type="entry name" value="SCP-like"/>
    <property type="match status" value="1"/>
</dbReference>
<keyword evidence="3" id="KW-0012">Acyltransferase</keyword>
<dbReference type="Pfam" id="PF13527">
    <property type="entry name" value="Acetyltransf_9"/>
    <property type="match status" value="1"/>
</dbReference>
<feature type="domain" description="Eis-like acetyltransferase" evidence="2">
    <location>
        <begin position="179"/>
        <end position="290"/>
    </location>
</feature>
<evidence type="ECO:0000259" key="2">
    <source>
        <dbReference type="Pfam" id="PF17668"/>
    </source>
</evidence>
<dbReference type="Pfam" id="PF17668">
    <property type="entry name" value="Acetyltransf_17"/>
    <property type="match status" value="1"/>
</dbReference>